<dbReference type="InterPro" id="IPR058240">
    <property type="entry name" value="rSAM_sf"/>
</dbReference>
<evidence type="ECO:0000313" key="7">
    <source>
        <dbReference type="EMBL" id="KAB0674164.1"/>
    </source>
</evidence>
<evidence type="ECO:0000313" key="8">
    <source>
        <dbReference type="Proteomes" id="UP000473571"/>
    </source>
</evidence>
<gene>
    <name evidence="7" type="ORF">F7R13_15365</name>
</gene>
<dbReference type="Proteomes" id="UP000473571">
    <property type="component" value="Unassembled WGS sequence"/>
</dbReference>
<sequence length="416" mass="45539">MSMANVSSPFLPQTISLYITYRCQSRCRHCFLVENDKIGRYELPLEQCLSIIDEARDHRAYMLVLSGGEPLLHRDFDLIVEYARTAGLLPLVGLTGAGVTDEHVETLCRHGIPSVQVSLDGATARSNDAIRGAGSFNEVGDAIVRLRAAGLKVNLALCLHEQNRGEAMALFEHAWRLGVARVKLAFYESSGSCAAFEPLTPGMKREVLQAASAFMDSKSGDGWIACPTHDVRTGREIRPTRRLPPLVIGADGELAAGEWGERIGSLSEGALAEQYCTFVAGKQAAFFERVVLDAATQHGIASVTVAAHDIGANALIYEHGGQRHVVVSERVEGALRFFTTLHEIGHVATRTLATDPRRHASIDVERQVNLWVLDMLRDHISADSLAEYVAAASCSEAALYRLVDQRLDKDLTNYWC</sequence>
<dbReference type="InterPro" id="IPR013785">
    <property type="entry name" value="Aldolase_TIM"/>
</dbReference>
<evidence type="ECO:0000259" key="6">
    <source>
        <dbReference type="PROSITE" id="PS51918"/>
    </source>
</evidence>
<evidence type="ECO:0000256" key="3">
    <source>
        <dbReference type="ARBA" id="ARBA00022723"/>
    </source>
</evidence>
<dbReference type="InterPro" id="IPR006638">
    <property type="entry name" value="Elp3/MiaA/NifB-like_rSAM"/>
</dbReference>
<dbReference type="PROSITE" id="PS51918">
    <property type="entry name" value="RADICAL_SAM"/>
    <property type="match status" value="1"/>
</dbReference>
<evidence type="ECO:0000256" key="2">
    <source>
        <dbReference type="ARBA" id="ARBA00022691"/>
    </source>
</evidence>
<dbReference type="Pfam" id="PF04055">
    <property type="entry name" value="Radical_SAM"/>
    <property type="match status" value="1"/>
</dbReference>
<keyword evidence="5" id="KW-0411">Iron-sulfur</keyword>
<dbReference type="CDD" id="cd01335">
    <property type="entry name" value="Radical_SAM"/>
    <property type="match status" value="1"/>
</dbReference>
<comment type="caution">
    <text evidence="7">The sequence shown here is derived from an EMBL/GenBank/DDBJ whole genome shotgun (WGS) entry which is preliminary data.</text>
</comment>
<keyword evidence="2" id="KW-0949">S-adenosyl-L-methionine</keyword>
<organism evidence="7 8">
    <name type="scientific">Burkholderia territorii</name>
    <dbReference type="NCBI Taxonomy" id="1503055"/>
    <lineage>
        <taxon>Bacteria</taxon>
        <taxon>Pseudomonadati</taxon>
        <taxon>Pseudomonadota</taxon>
        <taxon>Betaproteobacteria</taxon>
        <taxon>Burkholderiales</taxon>
        <taxon>Burkholderiaceae</taxon>
        <taxon>Burkholderia</taxon>
        <taxon>Burkholderia cepacia complex</taxon>
    </lineage>
</organism>
<dbReference type="EMBL" id="VZOL01000184">
    <property type="protein sequence ID" value="KAB0674164.1"/>
    <property type="molecule type" value="Genomic_DNA"/>
</dbReference>
<dbReference type="GO" id="GO:0051536">
    <property type="term" value="F:iron-sulfur cluster binding"/>
    <property type="evidence" value="ECO:0007669"/>
    <property type="project" value="UniProtKB-KW"/>
</dbReference>
<evidence type="ECO:0000256" key="5">
    <source>
        <dbReference type="ARBA" id="ARBA00023014"/>
    </source>
</evidence>
<dbReference type="GO" id="GO:0003824">
    <property type="term" value="F:catalytic activity"/>
    <property type="evidence" value="ECO:0007669"/>
    <property type="project" value="InterPro"/>
</dbReference>
<proteinExistence type="predicted"/>
<keyword evidence="3" id="KW-0479">Metal-binding</keyword>
<evidence type="ECO:0000256" key="1">
    <source>
        <dbReference type="ARBA" id="ARBA00001966"/>
    </source>
</evidence>
<dbReference type="SMART" id="SM00729">
    <property type="entry name" value="Elp3"/>
    <property type="match status" value="1"/>
</dbReference>
<dbReference type="SFLD" id="SFLDS00029">
    <property type="entry name" value="Radical_SAM"/>
    <property type="match status" value="1"/>
</dbReference>
<dbReference type="SUPFAM" id="SSF102114">
    <property type="entry name" value="Radical SAM enzymes"/>
    <property type="match status" value="1"/>
</dbReference>
<dbReference type="AlphaFoldDB" id="A0A6L3NFM8"/>
<comment type="cofactor">
    <cofactor evidence="1">
        <name>[4Fe-4S] cluster</name>
        <dbReference type="ChEBI" id="CHEBI:49883"/>
    </cofactor>
</comment>
<dbReference type="InterPro" id="IPR007197">
    <property type="entry name" value="rSAM"/>
</dbReference>
<feature type="domain" description="Radical SAM core" evidence="6">
    <location>
        <begin position="9"/>
        <end position="225"/>
    </location>
</feature>
<dbReference type="PANTHER" id="PTHR11228">
    <property type="entry name" value="RADICAL SAM DOMAIN PROTEIN"/>
    <property type="match status" value="1"/>
</dbReference>
<accession>A0A6L3NFM8</accession>
<reference evidence="7 8" key="1">
    <citation type="submission" date="2019-09" db="EMBL/GenBank/DDBJ databases">
        <title>Draft genome sequences of 48 bacterial type strains from the CCUG.</title>
        <authorList>
            <person name="Tunovic T."/>
            <person name="Pineiro-Iglesias B."/>
            <person name="Unosson C."/>
            <person name="Inganas E."/>
            <person name="Ohlen M."/>
            <person name="Cardew S."/>
            <person name="Jensie-Markopoulos S."/>
            <person name="Salva-Serra F."/>
            <person name="Jaen-Luchoro D."/>
            <person name="Karlsson R."/>
            <person name="Svensson-Stadler L."/>
            <person name="Chun J."/>
            <person name="Moore E."/>
        </authorList>
    </citation>
    <scope>NUCLEOTIDE SEQUENCE [LARGE SCALE GENOMIC DNA]</scope>
    <source>
        <strain evidence="7 8">CCUG 65687</strain>
    </source>
</reference>
<keyword evidence="4" id="KW-0408">Iron</keyword>
<dbReference type="SFLD" id="SFLDG01067">
    <property type="entry name" value="SPASM/twitch_domain_containing"/>
    <property type="match status" value="1"/>
</dbReference>
<evidence type="ECO:0000256" key="4">
    <source>
        <dbReference type="ARBA" id="ARBA00023004"/>
    </source>
</evidence>
<protein>
    <submittedName>
        <fullName evidence="7">Radical SAM protein</fullName>
    </submittedName>
</protein>
<dbReference type="GO" id="GO:0046872">
    <property type="term" value="F:metal ion binding"/>
    <property type="evidence" value="ECO:0007669"/>
    <property type="project" value="UniProtKB-KW"/>
</dbReference>
<dbReference type="InterPro" id="IPR050377">
    <property type="entry name" value="Radical_SAM_PqqE_MftC-like"/>
</dbReference>
<name>A0A6L3NFM8_9BURK</name>
<dbReference type="PANTHER" id="PTHR11228:SF7">
    <property type="entry name" value="PQQA PEPTIDE CYCLASE"/>
    <property type="match status" value="1"/>
</dbReference>
<dbReference type="Gene3D" id="3.20.20.70">
    <property type="entry name" value="Aldolase class I"/>
    <property type="match status" value="1"/>
</dbReference>